<keyword evidence="1" id="KW-0812">Transmembrane</keyword>
<evidence type="ECO:0000313" key="2">
    <source>
        <dbReference type="EMBL" id="ADB17231.1"/>
    </source>
</evidence>
<dbReference type="KEGG" id="psl:Psta_2562"/>
<reference evidence="2 3" key="1">
    <citation type="journal article" date="2009" name="Stand. Genomic Sci.">
        <title>Complete genome sequence of Pirellula staleyi type strain (ATCC 27377).</title>
        <authorList>
            <person name="Clum A."/>
            <person name="Tindall B.J."/>
            <person name="Sikorski J."/>
            <person name="Ivanova N."/>
            <person name="Mavrommatis K."/>
            <person name="Lucas S."/>
            <person name="Glavina del Rio T."/>
            <person name="Nolan M."/>
            <person name="Chen F."/>
            <person name="Tice H."/>
            <person name="Pitluck S."/>
            <person name="Cheng J.F."/>
            <person name="Chertkov O."/>
            <person name="Brettin T."/>
            <person name="Han C."/>
            <person name="Detter J.C."/>
            <person name="Kuske C."/>
            <person name="Bruce D."/>
            <person name="Goodwin L."/>
            <person name="Ovchinikova G."/>
            <person name="Pati A."/>
            <person name="Mikhailova N."/>
            <person name="Chen A."/>
            <person name="Palaniappan K."/>
            <person name="Land M."/>
            <person name="Hauser L."/>
            <person name="Chang Y.J."/>
            <person name="Jeffries C.D."/>
            <person name="Chain P."/>
            <person name="Rohde M."/>
            <person name="Goker M."/>
            <person name="Bristow J."/>
            <person name="Eisen J.A."/>
            <person name="Markowitz V."/>
            <person name="Hugenholtz P."/>
            <person name="Kyrpides N.C."/>
            <person name="Klenk H.P."/>
            <person name="Lapidus A."/>
        </authorList>
    </citation>
    <scope>NUCLEOTIDE SEQUENCE [LARGE SCALE GENOMIC DNA]</scope>
    <source>
        <strain evidence="3">ATCC 27377 / DSM 6068 / ICPB 4128</strain>
    </source>
</reference>
<gene>
    <name evidence="2" type="ordered locus">Psta_2562</name>
</gene>
<name>D2R5P9_PIRSD</name>
<accession>D2R5P9</accession>
<feature type="transmembrane region" description="Helical" evidence="1">
    <location>
        <begin position="24"/>
        <end position="46"/>
    </location>
</feature>
<keyword evidence="1" id="KW-0472">Membrane</keyword>
<dbReference type="AlphaFoldDB" id="D2R5P9"/>
<evidence type="ECO:0000313" key="3">
    <source>
        <dbReference type="Proteomes" id="UP000001887"/>
    </source>
</evidence>
<dbReference type="HOGENOM" id="CLU_1925619_0_0_0"/>
<dbReference type="EMBL" id="CP001848">
    <property type="protein sequence ID" value="ADB17231.1"/>
    <property type="molecule type" value="Genomic_DNA"/>
</dbReference>
<evidence type="ECO:0000256" key="1">
    <source>
        <dbReference type="SAM" id="Phobius"/>
    </source>
</evidence>
<organism evidence="2 3">
    <name type="scientific">Pirellula staleyi (strain ATCC 27377 / DSM 6068 / ICPB 4128)</name>
    <name type="common">Pirella staleyi</name>
    <dbReference type="NCBI Taxonomy" id="530564"/>
    <lineage>
        <taxon>Bacteria</taxon>
        <taxon>Pseudomonadati</taxon>
        <taxon>Planctomycetota</taxon>
        <taxon>Planctomycetia</taxon>
        <taxon>Pirellulales</taxon>
        <taxon>Pirellulaceae</taxon>
        <taxon>Pirellula</taxon>
    </lineage>
</organism>
<protein>
    <submittedName>
        <fullName evidence="2">Uncharacterized protein</fullName>
    </submittedName>
</protein>
<keyword evidence="3" id="KW-1185">Reference proteome</keyword>
<proteinExistence type="predicted"/>
<dbReference type="STRING" id="530564.Psta_2562"/>
<keyword evidence="1" id="KW-1133">Transmembrane helix</keyword>
<dbReference type="Proteomes" id="UP000001887">
    <property type="component" value="Chromosome"/>
</dbReference>
<sequence>MNHATDNSPVVEPKQTGKSLRDRYWLAVSATVVLTITLCVGISIVVGKAVKLSVIYGVTAQFEVYPADDRELLSWMEKQPGMIRVYVTRKPDAVHMVWIMSQDLVGSPPVPELERAFEGLGYQGQKRLERN</sequence>